<keyword evidence="1 3" id="KW-0853">WD repeat</keyword>
<dbReference type="Proteomes" id="UP001388673">
    <property type="component" value="Unassembled WGS sequence"/>
</dbReference>
<evidence type="ECO:0000256" key="2">
    <source>
        <dbReference type="ARBA" id="ARBA00022737"/>
    </source>
</evidence>
<evidence type="ECO:0000256" key="4">
    <source>
        <dbReference type="SAM" id="MobiDB-lite"/>
    </source>
</evidence>
<comment type="caution">
    <text evidence="5">The sequence shown here is derived from an EMBL/GenBank/DDBJ whole genome shotgun (WGS) entry which is preliminary data.</text>
</comment>
<feature type="compositionally biased region" description="Acidic residues" evidence="4">
    <location>
        <begin position="400"/>
        <end position="442"/>
    </location>
</feature>
<dbReference type="InterPro" id="IPR015943">
    <property type="entry name" value="WD40/YVTN_repeat-like_dom_sf"/>
</dbReference>
<evidence type="ECO:0000256" key="1">
    <source>
        <dbReference type="ARBA" id="ARBA00022574"/>
    </source>
</evidence>
<dbReference type="KEGG" id="kne:92184119"/>
<evidence type="ECO:0000313" key="6">
    <source>
        <dbReference type="Proteomes" id="UP001388673"/>
    </source>
</evidence>
<keyword evidence="2" id="KW-0677">Repeat</keyword>
<evidence type="ECO:0000313" key="5">
    <source>
        <dbReference type="EMBL" id="KAK8844067.1"/>
    </source>
</evidence>
<organism evidence="5 6">
    <name type="scientific">Kwoniella newhampshirensis</name>
    <dbReference type="NCBI Taxonomy" id="1651941"/>
    <lineage>
        <taxon>Eukaryota</taxon>
        <taxon>Fungi</taxon>
        <taxon>Dikarya</taxon>
        <taxon>Basidiomycota</taxon>
        <taxon>Agaricomycotina</taxon>
        <taxon>Tremellomycetes</taxon>
        <taxon>Tremellales</taxon>
        <taxon>Cryptococcaceae</taxon>
        <taxon>Kwoniella</taxon>
    </lineage>
</organism>
<proteinExistence type="predicted"/>
<gene>
    <name evidence="5" type="ORF">IAR55_006861</name>
</gene>
<dbReference type="InterPro" id="IPR039328">
    <property type="entry name" value="WDR89"/>
</dbReference>
<reference evidence="5 6" key="1">
    <citation type="journal article" date="2024" name="bioRxiv">
        <title>Comparative genomics of Cryptococcus and Kwoniella reveals pathogenesis evolution and contrasting karyotype dynamics via intercentromeric recombination or chromosome fusion.</title>
        <authorList>
            <person name="Coelho M.A."/>
            <person name="David-Palma M."/>
            <person name="Shea T."/>
            <person name="Bowers K."/>
            <person name="McGinley-Smith S."/>
            <person name="Mohammad A.W."/>
            <person name="Gnirke A."/>
            <person name="Yurkov A.M."/>
            <person name="Nowrousian M."/>
            <person name="Sun S."/>
            <person name="Cuomo C.A."/>
            <person name="Heitman J."/>
        </authorList>
    </citation>
    <scope>NUCLEOTIDE SEQUENCE [LARGE SCALE GENOMIC DNA]</scope>
    <source>
        <strain evidence="5 6">CBS 13917</strain>
    </source>
</reference>
<accession>A0AAW0YSU5</accession>
<dbReference type="GeneID" id="92184119"/>
<feature type="compositionally biased region" description="Basic and acidic residues" evidence="4">
    <location>
        <begin position="459"/>
        <end position="476"/>
    </location>
</feature>
<dbReference type="RefSeq" id="XP_066799631.1">
    <property type="nucleotide sequence ID" value="XM_066949939.1"/>
</dbReference>
<dbReference type="EMBL" id="JBCAWK010000014">
    <property type="protein sequence ID" value="KAK8844067.1"/>
    <property type="molecule type" value="Genomic_DNA"/>
</dbReference>
<feature type="region of interest" description="Disordered" evidence="4">
    <location>
        <begin position="398"/>
        <end position="476"/>
    </location>
</feature>
<dbReference type="SUPFAM" id="SSF50978">
    <property type="entry name" value="WD40 repeat-like"/>
    <property type="match status" value="1"/>
</dbReference>
<protein>
    <recommendedName>
        <fullName evidence="7">WD40 repeat-like protein</fullName>
    </recommendedName>
</protein>
<dbReference type="AlphaFoldDB" id="A0AAW0YSU5"/>
<name>A0AAW0YSU5_9TREE</name>
<evidence type="ECO:0008006" key="7">
    <source>
        <dbReference type="Google" id="ProtNLM"/>
    </source>
</evidence>
<dbReference type="InterPro" id="IPR001680">
    <property type="entry name" value="WD40_rpt"/>
</dbReference>
<feature type="repeat" description="WD" evidence="3">
    <location>
        <begin position="355"/>
        <end position="396"/>
    </location>
</feature>
<keyword evidence="6" id="KW-1185">Reference proteome</keyword>
<dbReference type="PROSITE" id="PS50082">
    <property type="entry name" value="WD_REPEATS_2"/>
    <property type="match status" value="1"/>
</dbReference>
<sequence length="476" mass="52250">MPPPPPSMTYATLSSPLPPPAPYILSITPSASFPHLLLRHPSPSITIVDNQTLQPIEQLQGGHTGLISAIATDREGAVWSSGKDARVVRWDERTRRAATVIKASVRKPIPVLALTVSERDHLVIGGTELVSSESHILFWDTRHPSVPAYTHSSTHSDDITHLSLLPSTNTFLSSSSSSSNGPPLPDRLLLSASTDGLVALSNMKESDEDEAVVATDNWGQSIADAGGYMHKGKMKVWARSDMDAVAIWDVGKGDEEELELQNHIEYPSDLFKFKDFKLPQLGPNTTQTAAEERQSKTHLKSDYLIDVTPSLGVSKSGAPIVSVGTNEGDMIIQHYSPTSKSYTPSSYFLTNPNPSRGHKDVIRAIHHDLTNEAIYTGSEDGVLSGWSLSSLEQRLVVGDDAVDDDDGRDPLEDDNDDNDMEDEESEIETEDEDEDEDEDMEDEGPRYGPVIGAATRGRTGSEIRREKRREKRFDPY</sequence>
<dbReference type="SMART" id="SM00320">
    <property type="entry name" value="WD40"/>
    <property type="match status" value="3"/>
</dbReference>
<dbReference type="InterPro" id="IPR036322">
    <property type="entry name" value="WD40_repeat_dom_sf"/>
</dbReference>
<evidence type="ECO:0000256" key="3">
    <source>
        <dbReference type="PROSITE-ProRule" id="PRU00221"/>
    </source>
</evidence>
<dbReference type="Gene3D" id="2.130.10.10">
    <property type="entry name" value="YVTN repeat-like/Quinoprotein amine dehydrogenase"/>
    <property type="match status" value="2"/>
</dbReference>
<dbReference type="PANTHER" id="PTHR22889:SF0">
    <property type="entry name" value="WD REPEAT-CONTAINING PROTEIN 89"/>
    <property type="match status" value="1"/>
</dbReference>
<dbReference type="PANTHER" id="PTHR22889">
    <property type="entry name" value="WD REPEAT-CONTAINING PROTEIN 89"/>
    <property type="match status" value="1"/>
</dbReference>